<reference evidence="2 3" key="1">
    <citation type="submission" date="2024-02" db="EMBL/GenBank/DDBJ databases">
        <authorList>
            <person name="Vignale AGUSTIN F."/>
            <person name="Sosa J E."/>
            <person name="Modenutti C."/>
        </authorList>
    </citation>
    <scope>NUCLEOTIDE SEQUENCE [LARGE SCALE GENOMIC DNA]</scope>
</reference>
<feature type="compositionally biased region" description="Basic and acidic residues" evidence="1">
    <location>
        <begin position="1"/>
        <end position="20"/>
    </location>
</feature>
<feature type="region of interest" description="Disordered" evidence="1">
    <location>
        <begin position="274"/>
        <end position="303"/>
    </location>
</feature>
<comment type="caution">
    <text evidence="2">The sequence shown here is derived from an EMBL/GenBank/DDBJ whole genome shotgun (WGS) entry which is preliminary data.</text>
</comment>
<feature type="region of interest" description="Disordered" evidence="1">
    <location>
        <begin position="65"/>
        <end position="93"/>
    </location>
</feature>
<name>A0ABC8T9N2_9AQUA</name>
<evidence type="ECO:0000256" key="1">
    <source>
        <dbReference type="SAM" id="MobiDB-lite"/>
    </source>
</evidence>
<dbReference type="EMBL" id="CAUOFW020004536">
    <property type="protein sequence ID" value="CAK9166125.1"/>
    <property type="molecule type" value="Genomic_DNA"/>
</dbReference>
<organism evidence="2 3">
    <name type="scientific">Ilex paraguariensis</name>
    <name type="common">yerba mate</name>
    <dbReference type="NCBI Taxonomy" id="185542"/>
    <lineage>
        <taxon>Eukaryota</taxon>
        <taxon>Viridiplantae</taxon>
        <taxon>Streptophyta</taxon>
        <taxon>Embryophyta</taxon>
        <taxon>Tracheophyta</taxon>
        <taxon>Spermatophyta</taxon>
        <taxon>Magnoliopsida</taxon>
        <taxon>eudicotyledons</taxon>
        <taxon>Gunneridae</taxon>
        <taxon>Pentapetalae</taxon>
        <taxon>asterids</taxon>
        <taxon>campanulids</taxon>
        <taxon>Aquifoliales</taxon>
        <taxon>Aquifoliaceae</taxon>
        <taxon>Ilex</taxon>
    </lineage>
</organism>
<protein>
    <submittedName>
        <fullName evidence="2">Uncharacterized protein</fullName>
    </submittedName>
</protein>
<feature type="compositionally biased region" description="Polar residues" evidence="1">
    <location>
        <begin position="66"/>
        <end position="76"/>
    </location>
</feature>
<evidence type="ECO:0000313" key="3">
    <source>
        <dbReference type="Proteomes" id="UP001642360"/>
    </source>
</evidence>
<accession>A0ABC8T9N2</accession>
<feature type="region of interest" description="Disordered" evidence="1">
    <location>
        <begin position="1"/>
        <end position="31"/>
    </location>
</feature>
<feature type="compositionally biased region" description="Basic and acidic residues" evidence="1">
    <location>
        <begin position="286"/>
        <end position="297"/>
    </location>
</feature>
<evidence type="ECO:0000313" key="2">
    <source>
        <dbReference type="EMBL" id="CAK9166125.1"/>
    </source>
</evidence>
<dbReference type="AlphaFoldDB" id="A0ABC8T9N2"/>
<proteinExistence type="predicted"/>
<dbReference type="Proteomes" id="UP001642360">
    <property type="component" value="Unassembled WGS sequence"/>
</dbReference>
<gene>
    <name evidence="2" type="ORF">ILEXP_LOCUS35334</name>
</gene>
<sequence length="303" mass="30116">METREKTKNRVSMKEKEGELKTSGGGSIGSVVGDGVMAQALGGARLMSSGHNLGEGNPYVAPKNLGNATTSHNDTSGGAMAEPRAMPSSAGDGGARRGFDLDVLAACHAGQHKGGAINNREDDAHGEWQPTGDVNGVGETGREGDAGGGSGAMGDAGGGLGAMVDVGGDSDTLGNIGKRASKFSGVFGSLGNAGKLPGSDSDEQSLGVITGGCPGALVEAMEILGESVVDSGGLGDSGDFDGSLRLGGSLCSRPGVGRVDTCIRETDLGIETPLREVDGPSCGVDRGARASRGDTVDVRQASR</sequence>
<feature type="region of interest" description="Disordered" evidence="1">
    <location>
        <begin position="122"/>
        <end position="148"/>
    </location>
</feature>
<keyword evidence="3" id="KW-1185">Reference proteome</keyword>